<dbReference type="CDD" id="cd02042">
    <property type="entry name" value="ParAB_family"/>
    <property type="match status" value="1"/>
</dbReference>
<comment type="caution">
    <text evidence="1">The sequence shown here is derived from an EMBL/GenBank/DDBJ whole genome shotgun (WGS) entry which is preliminary data.</text>
</comment>
<gene>
    <name evidence="1" type="ORF">COB13_14240</name>
</gene>
<dbReference type="AlphaFoldDB" id="A0A2A4YUM7"/>
<dbReference type="Gene3D" id="3.40.50.300">
    <property type="entry name" value="P-loop containing nucleotide triphosphate hydrolases"/>
    <property type="match status" value="1"/>
</dbReference>
<name>A0A2A4YUM7_9PROT</name>
<dbReference type="PANTHER" id="PTHR13696:SF96">
    <property type="entry name" value="COBQ_COBB_MIND_PARA NUCLEOTIDE BINDING DOMAIN-CONTAINING PROTEIN"/>
    <property type="match status" value="1"/>
</dbReference>
<dbReference type="PANTHER" id="PTHR13696">
    <property type="entry name" value="P-LOOP CONTAINING NUCLEOSIDE TRIPHOSPHATE HYDROLASE"/>
    <property type="match status" value="1"/>
</dbReference>
<evidence type="ECO:0000313" key="1">
    <source>
        <dbReference type="EMBL" id="PCI98209.1"/>
    </source>
</evidence>
<dbReference type="Pfam" id="PF09140">
    <property type="entry name" value="MipZ"/>
    <property type="match status" value="1"/>
</dbReference>
<dbReference type="InterPro" id="IPR015223">
    <property type="entry name" value="MipZ"/>
</dbReference>
<reference evidence="1" key="2">
    <citation type="journal article" date="2018" name="ISME J.">
        <title>A dynamic microbial community with high functional redundancy inhabits the cold, oxic subseafloor aquifer.</title>
        <authorList>
            <person name="Tully B.J."/>
            <person name="Wheat C.G."/>
            <person name="Glazer B.T."/>
            <person name="Huber J.A."/>
        </authorList>
    </citation>
    <scope>NUCLEOTIDE SEQUENCE</scope>
    <source>
        <strain evidence="1">NORP83</strain>
    </source>
</reference>
<dbReference type="SUPFAM" id="SSF52540">
    <property type="entry name" value="P-loop containing nucleoside triphosphate hydrolases"/>
    <property type="match status" value="1"/>
</dbReference>
<dbReference type="InterPro" id="IPR027417">
    <property type="entry name" value="P-loop_NTPase"/>
</dbReference>
<accession>A0A2A4YUM7</accession>
<proteinExistence type="predicted"/>
<organism evidence="1">
    <name type="scientific">OCS116 cluster bacterium</name>
    <dbReference type="NCBI Taxonomy" id="2030921"/>
    <lineage>
        <taxon>Bacteria</taxon>
        <taxon>Pseudomonadati</taxon>
        <taxon>Pseudomonadota</taxon>
        <taxon>Alphaproteobacteria</taxon>
        <taxon>OCS116 cluster</taxon>
    </lineage>
</organism>
<sequence>MSISSGKPAENNTSRVIVLGNEKGGTGKTTLAIHLLLGLQAKGARVAAIDLDGRAAGFSKFLENREAWAKHSRQNIYTPPFFTVSPSQNKDVAQREQEDFAAFAGAVEKLEHISDYLILDLPSGDTYLGRLAHSMADILITPLNDGFLDVNILGDVDDEDFSVKHINPYGKYVLDCLNRRKNIDGKGFTWLLVKNRVSSLGAKHKLKIDKALNNLAKKLGAKIATNIGDRVIFRELYAMGLSVFDVLDKQTGVKATASHNEAKKEVLDLIEYIDSK</sequence>
<dbReference type="InterPro" id="IPR050678">
    <property type="entry name" value="DNA_Partitioning_ATPase"/>
</dbReference>
<reference key="1">
    <citation type="submission" date="2017-08" db="EMBL/GenBank/DDBJ databases">
        <title>A dynamic microbial community with high functional redundancy inhabits the cold, oxic subseafloor aquifer.</title>
        <authorList>
            <person name="Tully B.J."/>
            <person name="Wheat C.G."/>
            <person name="Glazer B.T."/>
            <person name="Huber J.A."/>
        </authorList>
    </citation>
    <scope>NUCLEOTIDE SEQUENCE [LARGE SCALE GENOMIC DNA]</scope>
</reference>
<protein>
    <submittedName>
        <fullName evidence="1">ATPase</fullName>
    </submittedName>
</protein>
<dbReference type="EMBL" id="NVUS01000023">
    <property type="protein sequence ID" value="PCI98209.1"/>
    <property type="molecule type" value="Genomic_DNA"/>
</dbReference>